<feature type="region of interest" description="Disordered" evidence="2">
    <location>
        <begin position="470"/>
        <end position="523"/>
    </location>
</feature>
<proteinExistence type="predicted"/>
<feature type="coiled-coil region" evidence="1">
    <location>
        <begin position="251"/>
        <end position="306"/>
    </location>
</feature>
<comment type="caution">
    <text evidence="3">The sequence shown here is derived from an EMBL/GenBank/DDBJ whole genome shotgun (WGS) entry which is preliminary data.</text>
</comment>
<reference evidence="3" key="1">
    <citation type="submission" date="2021-01" db="EMBL/GenBank/DDBJ databases">
        <authorList>
            <person name="Eckstrom K.M.E."/>
        </authorList>
    </citation>
    <scope>NUCLEOTIDE SEQUENCE</scope>
    <source>
        <strain evidence="3">UVCC 0001</strain>
    </source>
</reference>
<name>A0AAD9ILX0_PROWI</name>
<feature type="compositionally biased region" description="Pro residues" evidence="2">
    <location>
        <begin position="474"/>
        <end position="489"/>
    </location>
</feature>
<protein>
    <submittedName>
        <fullName evidence="3">Uncharacterized protein</fullName>
    </submittedName>
</protein>
<keyword evidence="1" id="KW-0175">Coiled coil</keyword>
<feature type="compositionally biased region" description="Gly residues" evidence="2">
    <location>
        <begin position="335"/>
        <end position="344"/>
    </location>
</feature>
<feature type="region of interest" description="Disordered" evidence="2">
    <location>
        <begin position="613"/>
        <end position="644"/>
    </location>
</feature>
<evidence type="ECO:0000313" key="3">
    <source>
        <dbReference type="EMBL" id="KAK2079025.1"/>
    </source>
</evidence>
<gene>
    <name evidence="3" type="ORF">QBZ16_002715</name>
</gene>
<sequence>MEDANVNDSREELATQLRIASLEAEVAGLSQQIAVDAKIQKLLKSRNEQLEARYREQKRASGQDFDKALGVADTKSALLSFQLSRSKIDIYRWRQRSALLKVRQSSAREDADRAERLCSISYGLSAVGASAAGMYRHAFRLGSGQAKVLTAQLAEARSAAELAEAALREQRSAGLRADERCRVAEEEAAAEKEQRLAAEGAARSAEARALAAEATLRELQAMSTDRSSRMATDLSAVKRELASRGAVEGLLTAESEKRAEAERRAGAAEARLRDAERRAAELEAKLSERERRVGALEKEAAELRRARAGPARSVASALELVDGFVESLTQEEGRGGPLEAGGGASQRPVAPLPAPLASNAGQRGAVPAAERAPEATALSEQAPPKAKAQGVRATKIAAPTSQRQEPAQPALATETARDLEAPAPPQQSVEPAAQPADPSPSKGVAKRRPSGRRAAGQAKVNLAALVWGEGESPAPEPASRPARPEPAPQAPAEVRPAAAAGAPAPAHPVEGRPRQPSATQQPHVVEAAKKLTTAPLAPSHPALDRPALVYVVFTYSLVTNVYWGDLLAKFCEVLLFDPERPFSHSIFLQMQADERAAAAWRLQAGAQAQAPRRVCGQRAARQRPLWRGLQDPPPGGQEMTDRPV</sequence>
<evidence type="ECO:0000313" key="4">
    <source>
        <dbReference type="Proteomes" id="UP001255856"/>
    </source>
</evidence>
<feature type="region of interest" description="Disordered" evidence="2">
    <location>
        <begin position="328"/>
        <end position="458"/>
    </location>
</feature>
<dbReference type="EMBL" id="JASFZW010000003">
    <property type="protein sequence ID" value="KAK2079025.1"/>
    <property type="molecule type" value="Genomic_DNA"/>
</dbReference>
<feature type="coiled-coil region" evidence="1">
    <location>
        <begin position="146"/>
        <end position="173"/>
    </location>
</feature>
<dbReference type="AlphaFoldDB" id="A0AAD9ILX0"/>
<dbReference type="Proteomes" id="UP001255856">
    <property type="component" value="Unassembled WGS sequence"/>
</dbReference>
<evidence type="ECO:0000256" key="1">
    <source>
        <dbReference type="SAM" id="Coils"/>
    </source>
</evidence>
<evidence type="ECO:0000256" key="2">
    <source>
        <dbReference type="SAM" id="MobiDB-lite"/>
    </source>
</evidence>
<organism evidence="3 4">
    <name type="scientific">Prototheca wickerhamii</name>
    <dbReference type="NCBI Taxonomy" id="3111"/>
    <lineage>
        <taxon>Eukaryota</taxon>
        <taxon>Viridiplantae</taxon>
        <taxon>Chlorophyta</taxon>
        <taxon>core chlorophytes</taxon>
        <taxon>Trebouxiophyceae</taxon>
        <taxon>Chlorellales</taxon>
        <taxon>Chlorellaceae</taxon>
        <taxon>Prototheca</taxon>
    </lineage>
</organism>
<feature type="compositionally biased region" description="Low complexity" evidence="2">
    <location>
        <begin position="490"/>
        <end position="508"/>
    </location>
</feature>
<accession>A0AAD9ILX0</accession>
<keyword evidence="4" id="KW-1185">Reference proteome</keyword>